<dbReference type="PIRSF" id="PIRSF001455">
    <property type="entry name" value="DHQ_synth"/>
    <property type="match status" value="1"/>
</dbReference>
<dbReference type="EC" id="4.2.3.4" evidence="11"/>
<evidence type="ECO:0000256" key="8">
    <source>
        <dbReference type="ARBA" id="ARBA00023027"/>
    </source>
</evidence>
<keyword evidence="9" id="KW-0456">Lyase</keyword>
<evidence type="ECO:0000256" key="10">
    <source>
        <dbReference type="ARBA" id="ARBA00023285"/>
    </source>
</evidence>
<dbReference type="GO" id="GO:0009423">
    <property type="term" value="P:chorismate biosynthetic process"/>
    <property type="evidence" value="ECO:0007669"/>
    <property type="project" value="UniProtKB-UniRule"/>
</dbReference>
<evidence type="ECO:0000256" key="1">
    <source>
        <dbReference type="ARBA" id="ARBA00001911"/>
    </source>
</evidence>
<evidence type="ECO:0000256" key="2">
    <source>
        <dbReference type="ARBA" id="ARBA00001941"/>
    </source>
</evidence>
<name>A0A1A9LHM2_9FLAO</name>
<dbReference type="Gene3D" id="1.20.1090.10">
    <property type="entry name" value="Dehydroquinate synthase-like - alpha domain"/>
    <property type="match status" value="1"/>
</dbReference>
<dbReference type="EMBL" id="LXIE01000001">
    <property type="protein sequence ID" value="OAD92828.1"/>
    <property type="molecule type" value="Genomic_DNA"/>
</dbReference>
<comment type="cofactor">
    <cofactor evidence="1">
        <name>NAD(+)</name>
        <dbReference type="ChEBI" id="CHEBI:57540"/>
    </cofactor>
</comment>
<dbReference type="SUPFAM" id="SSF56796">
    <property type="entry name" value="Dehydroquinate synthase-like"/>
    <property type="match status" value="1"/>
</dbReference>
<evidence type="ECO:0000256" key="9">
    <source>
        <dbReference type="ARBA" id="ARBA00023239"/>
    </source>
</evidence>
<dbReference type="STRING" id="1385699.A7A78_00035"/>
<evidence type="ECO:0000256" key="5">
    <source>
        <dbReference type="ARBA" id="ARBA00022723"/>
    </source>
</evidence>
<keyword evidence="8" id="KW-0520">NAD</keyword>
<dbReference type="NCBIfam" id="TIGR01357">
    <property type="entry name" value="aroB"/>
    <property type="match status" value="1"/>
</dbReference>
<dbReference type="PANTHER" id="PTHR43622">
    <property type="entry name" value="3-DEHYDROQUINATE SYNTHASE"/>
    <property type="match status" value="1"/>
</dbReference>
<keyword evidence="5" id="KW-0479">Metal-binding</keyword>
<comment type="cofactor">
    <cofactor evidence="2">
        <name>Co(2+)</name>
        <dbReference type="ChEBI" id="CHEBI:48828"/>
    </cofactor>
</comment>
<protein>
    <recommendedName>
        <fullName evidence="11">3-dehydroquinate synthase</fullName>
        <ecNumber evidence="11">4.2.3.4</ecNumber>
    </recommendedName>
</protein>
<dbReference type="GO" id="GO:0003856">
    <property type="term" value="F:3-dehydroquinate synthase activity"/>
    <property type="evidence" value="ECO:0007669"/>
    <property type="project" value="UniProtKB-UniRule"/>
</dbReference>
<keyword evidence="7" id="KW-0862">Zinc</keyword>
<dbReference type="GO" id="GO:0009073">
    <property type="term" value="P:aromatic amino acid family biosynthetic process"/>
    <property type="evidence" value="ECO:0007669"/>
    <property type="project" value="InterPro"/>
</dbReference>
<evidence type="ECO:0000256" key="4">
    <source>
        <dbReference type="ARBA" id="ARBA00003485"/>
    </source>
</evidence>
<comment type="caution">
    <text evidence="14">The sequence shown here is derived from an EMBL/GenBank/DDBJ whole genome shotgun (WGS) entry which is preliminary data.</text>
</comment>
<keyword evidence="10" id="KW-0170">Cobalt</keyword>
<dbReference type="Pfam" id="PF24621">
    <property type="entry name" value="DHQS_C"/>
    <property type="match status" value="1"/>
</dbReference>
<keyword evidence="15" id="KW-1185">Reference proteome</keyword>
<evidence type="ECO:0000256" key="7">
    <source>
        <dbReference type="ARBA" id="ARBA00022833"/>
    </source>
</evidence>
<evidence type="ECO:0000313" key="14">
    <source>
        <dbReference type="EMBL" id="OAD92828.1"/>
    </source>
</evidence>
<organism evidence="14 15">
    <name type="scientific">Aequorivita soesokkakensis</name>
    <dbReference type="NCBI Taxonomy" id="1385699"/>
    <lineage>
        <taxon>Bacteria</taxon>
        <taxon>Pseudomonadati</taxon>
        <taxon>Bacteroidota</taxon>
        <taxon>Flavobacteriia</taxon>
        <taxon>Flavobacteriales</taxon>
        <taxon>Flavobacteriaceae</taxon>
        <taxon>Aequorivita</taxon>
    </lineage>
</organism>
<dbReference type="InterPro" id="IPR016037">
    <property type="entry name" value="DHQ_synth_AroB"/>
</dbReference>
<evidence type="ECO:0000256" key="11">
    <source>
        <dbReference type="NCBIfam" id="TIGR01357"/>
    </source>
</evidence>
<dbReference type="Gene3D" id="3.40.50.1970">
    <property type="match status" value="1"/>
</dbReference>
<keyword evidence="6" id="KW-0547">Nucleotide-binding</keyword>
<comment type="cofactor">
    <cofactor evidence="3">
        <name>Zn(2+)</name>
        <dbReference type="ChEBI" id="CHEBI:29105"/>
    </cofactor>
</comment>
<sequence length="356" mass="39936">MEKEGKEKGLVYKNEMAWEIFSKIILKSKPSKIFILVDENTENHCLPYLLKKAGFETIPETIIIPEGEAHKNIATCLNVWETLSDKGADRNSMIINLGGGVVTDLGGFVASTFMRGISFINIPTSLLAMVDASVGGKNGVDLGHKKNQIGVIALPEMVILDTEFLKTLPKEHIVSGIAEMLKHGLIHSKAYWERIKNVDVSDNSAFNNLIWDSIEIKKEIVTKDPLEKNLRKTLNYGHTLGHAIESHFLEASNKNPLLHGEAVAVGLILATYISTEILSFPKETLEEVTHSIFNYFPKQSFTQNDIAAIINLMAFDKKNRNGKVLFVLLEDIGRHKCNCEVNNELIYKAFEYYKNF</sequence>
<dbReference type="Proteomes" id="UP000077552">
    <property type="component" value="Unassembled WGS sequence"/>
</dbReference>
<comment type="function">
    <text evidence="4">Catalyzes the conversion of 3-deoxy-D-arabino-heptulosonate 7-phosphate (DAHP) to dehydroquinate (DHQ).</text>
</comment>
<dbReference type="AlphaFoldDB" id="A0A1A9LHM2"/>
<dbReference type="GO" id="GO:0005737">
    <property type="term" value="C:cytoplasm"/>
    <property type="evidence" value="ECO:0007669"/>
    <property type="project" value="InterPro"/>
</dbReference>
<evidence type="ECO:0000313" key="15">
    <source>
        <dbReference type="Proteomes" id="UP000077552"/>
    </source>
</evidence>
<proteinExistence type="predicted"/>
<dbReference type="FunFam" id="3.40.50.1970:FF:000007">
    <property type="entry name" value="Pentafunctional AROM polypeptide"/>
    <property type="match status" value="1"/>
</dbReference>
<dbReference type="GO" id="GO:0046872">
    <property type="term" value="F:metal ion binding"/>
    <property type="evidence" value="ECO:0007669"/>
    <property type="project" value="UniProtKB-KW"/>
</dbReference>
<dbReference type="CDD" id="cd08195">
    <property type="entry name" value="DHQS"/>
    <property type="match status" value="1"/>
</dbReference>
<dbReference type="GO" id="GO:0000166">
    <property type="term" value="F:nucleotide binding"/>
    <property type="evidence" value="ECO:0007669"/>
    <property type="project" value="UniProtKB-KW"/>
</dbReference>
<dbReference type="Pfam" id="PF01761">
    <property type="entry name" value="DHQ_synthase"/>
    <property type="match status" value="1"/>
</dbReference>
<dbReference type="InterPro" id="IPR030963">
    <property type="entry name" value="DHQ_synth_fam"/>
</dbReference>
<dbReference type="InterPro" id="IPR030960">
    <property type="entry name" value="DHQS/DOIS_N"/>
</dbReference>
<dbReference type="OrthoDB" id="9806583at2"/>
<dbReference type="PANTHER" id="PTHR43622:SF1">
    <property type="entry name" value="3-DEHYDROQUINATE SYNTHASE"/>
    <property type="match status" value="1"/>
</dbReference>
<gene>
    <name evidence="14" type="ORF">A7A78_00035</name>
</gene>
<evidence type="ECO:0000256" key="3">
    <source>
        <dbReference type="ARBA" id="ARBA00001947"/>
    </source>
</evidence>
<feature type="domain" description="3-dehydroquinate synthase C-terminal" evidence="13">
    <location>
        <begin position="176"/>
        <end position="319"/>
    </location>
</feature>
<evidence type="ECO:0000259" key="13">
    <source>
        <dbReference type="Pfam" id="PF24621"/>
    </source>
</evidence>
<accession>A0A1A9LHM2</accession>
<evidence type="ECO:0000256" key="6">
    <source>
        <dbReference type="ARBA" id="ARBA00022741"/>
    </source>
</evidence>
<feature type="domain" description="3-dehydroquinate synthase N-terminal" evidence="12">
    <location>
        <begin position="62"/>
        <end position="173"/>
    </location>
</feature>
<evidence type="ECO:0000259" key="12">
    <source>
        <dbReference type="Pfam" id="PF01761"/>
    </source>
</evidence>
<reference evidence="14 15" key="1">
    <citation type="submission" date="2016-05" db="EMBL/GenBank/DDBJ databases">
        <title>Genome sequencing of Vitellibacter soesokkakensis RSSK-12.</title>
        <authorList>
            <person name="Thevarajoo S."/>
            <person name="Selvaratnam C."/>
            <person name="Goh K.M."/>
            <person name="Chan K.-G."/>
            <person name="Chong C.S."/>
        </authorList>
    </citation>
    <scope>NUCLEOTIDE SEQUENCE [LARGE SCALE GENOMIC DNA]</scope>
    <source>
        <strain evidence="14 15">RSSK-12</strain>
    </source>
</reference>
<dbReference type="InterPro" id="IPR050071">
    <property type="entry name" value="Dehydroquinate_synthase"/>
</dbReference>
<dbReference type="InterPro" id="IPR056179">
    <property type="entry name" value="DHQS_C"/>
</dbReference>